<dbReference type="AlphaFoldDB" id="A0A0S3SYI1"/>
<dbReference type="Proteomes" id="UP000291084">
    <property type="component" value="Chromosome 9"/>
</dbReference>
<keyword evidence="3" id="KW-1185">Reference proteome</keyword>
<accession>A0A0S3SYI1</accession>
<proteinExistence type="predicted"/>
<feature type="compositionally biased region" description="Low complexity" evidence="1">
    <location>
        <begin position="38"/>
        <end position="47"/>
    </location>
</feature>
<dbReference type="EMBL" id="AP015042">
    <property type="protein sequence ID" value="BAT97791.1"/>
    <property type="molecule type" value="Genomic_DNA"/>
</dbReference>
<feature type="region of interest" description="Disordered" evidence="1">
    <location>
        <begin position="1"/>
        <end position="72"/>
    </location>
</feature>
<feature type="compositionally biased region" description="Basic and acidic residues" evidence="1">
    <location>
        <begin position="108"/>
        <end position="119"/>
    </location>
</feature>
<name>A0A0S3SYI1_PHAAN</name>
<sequence>MRPATDRRSPSTDRCTGATKPDRAPHQTRQSGHRCSYVRSVLRQQPQLRRRRSLHRHQRRMQSVDADLPSVRPDLPSVVAASRRRCVLGVASSLSPLRPSSSHIAHRGGRERGGEDAEKRQRRRRGELVKCCYGDRGNSRFILGVSKEVFGRESSFVKYSEEVFILREVFGGGVHLSLSIRRRCSSFVKTQRRCSFISFGIKRDGAQKGLEKNQKRGMLEA</sequence>
<evidence type="ECO:0000313" key="2">
    <source>
        <dbReference type="EMBL" id="BAT97791.1"/>
    </source>
</evidence>
<reference evidence="2 3" key="1">
    <citation type="journal article" date="2015" name="Sci. Rep.">
        <title>The power of single molecule real-time sequencing technology in the de novo assembly of a eukaryotic genome.</title>
        <authorList>
            <person name="Sakai H."/>
            <person name="Naito K."/>
            <person name="Ogiso-Tanaka E."/>
            <person name="Takahashi Y."/>
            <person name="Iseki K."/>
            <person name="Muto C."/>
            <person name="Satou K."/>
            <person name="Teruya K."/>
            <person name="Shiroma A."/>
            <person name="Shimoji M."/>
            <person name="Hirano T."/>
            <person name="Itoh T."/>
            <person name="Kaga A."/>
            <person name="Tomooka N."/>
        </authorList>
    </citation>
    <scope>NUCLEOTIDE SEQUENCE [LARGE SCALE GENOMIC DNA]</scope>
    <source>
        <strain evidence="3">cv. Shumari</strain>
    </source>
</reference>
<feature type="compositionally biased region" description="Basic residues" evidence="1">
    <location>
        <begin position="48"/>
        <end position="60"/>
    </location>
</feature>
<evidence type="ECO:0000256" key="1">
    <source>
        <dbReference type="SAM" id="MobiDB-lite"/>
    </source>
</evidence>
<organism evidence="2 3">
    <name type="scientific">Vigna angularis var. angularis</name>
    <dbReference type="NCBI Taxonomy" id="157739"/>
    <lineage>
        <taxon>Eukaryota</taxon>
        <taxon>Viridiplantae</taxon>
        <taxon>Streptophyta</taxon>
        <taxon>Embryophyta</taxon>
        <taxon>Tracheophyta</taxon>
        <taxon>Spermatophyta</taxon>
        <taxon>Magnoliopsida</taxon>
        <taxon>eudicotyledons</taxon>
        <taxon>Gunneridae</taxon>
        <taxon>Pentapetalae</taxon>
        <taxon>rosids</taxon>
        <taxon>fabids</taxon>
        <taxon>Fabales</taxon>
        <taxon>Fabaceae</taxon>
        <taxon>Papilionoideae</taxon>
        <taxon>50 kb inversion clade</taxon>
        <taxon>NPAAA clade</taxon>
        <taxon>indigoferoid/millettioid clade</taxon>
        <taxon>Phaseoleae</taxon>
        <taxon>Vigna</taxon>
    </lineage>
</organism>
<feature type="region of interest" description="Disordered" evidence="1">
    <location>
        <begin position="96"/>
        <end position="122"/>
    </location>
</feature>
<gene>
    <name evidence="2" type="primary">Vigan.09G134100</name>
    <name evidence="2" type="ORF">VIGAN_09134100</name>
</gene>
<evidence type="ECO:0000313" key="3">
    <source>
        <dbReference type="Proteomes" id="UP000291084"/>
    </source>
</evidence>
<protein>
    <submittedName>
        <fullName evidence="2">Uncharacterized protein</fullName>
    </submittedName>
</protein>
<feature type="compositionally biased region" description="Basic and acidic residues" evidence="1">
    <location>
        <begin position="1"/>
        <end position="11"/>
    </location>
</feature>